<feature type="non-terminal residue" evidence="11">
    <location>
        <position position="220"/>
    </location>
</feature>
<keyword evidence="4 10" id="KW-0809">Transit peptide</keyword>
<dbReference type="AlphaFoldDB" id="A0A167RX38"/>
<dbReference type="Pfam" id="PF05546">
    <property type="entry name" value="She9_MDM33"/>
    <property type="match status" value="1"/>
</dbReference>
<evidence type="ECO:0000256" key="10">
    <source>
        <dbReference type="RuleBase" id="RU364128"/>
    </source>
</evidence>
<sequence>LSLHRRTNALFTQASAQLETLGGKLNQLTGYDEIEGLKRQVREREAGIALLQAAARGAKKAYETAVTSRSACQREVNDLLQRKSMWTEQDVSRFTELVRQDHANEQAELSAKAAVGKAEEEVERGQTALMQTILHRYHEEQVWSDKIRSASTYGSLVALGLNMVVFVLAVIAVEPWKRKRLAQTFEKRVVEMTGEMEGVVKQEVGELSGRLGEMERLLAQ</sequence>
<dbReference type="OrthoDB" id="5595506at2759"/>
<evidence type="ECO:0000313" key="12">
    <source>
        <dbReference type="Proteomes" id="UP000076738"/>
    </source>
</evidence>
<evidence type="ECO:0000313" key="11">
    <source>
        <dbReference type="EMBL" id="KZP01370.1"/>
    </source>
</evidence>
<comment type="similarity">
    <text evidence="1 10">Belongs to the SHE9 family.</text>
</comment>
<keyword evidence="3 10" id="KW-0999">Mitochondrion inner membrane</keyword>
<dbReference type="STRING" id="1330018.A0A167RX38"/>
<keyword evidence="7 10" id="KW-0496">Mitochondrion</keyword>
<keyword evidence="8 10" id="KW-0472">Membrane</keyword>
<comment type="caution">
    <text evidence="10">Lacks conserved residue(s) required for the propagation of feature annotation.</text>
</comment>
<comment type="subunit">
    <text evidence="10">Homooligomer.</text>
</comment>
<accession>A0A167RX38</accession>
<comment type="subcellular location">
    <subcellularLocation>
        <location evidence="10">Mitochondrion inner membrane</location>
        <topology evidence="10">Multi-pass membrane protein</topology>
    </subcellularLocation>
</comment>
<protein>
    <recommendedName>
        <fullName evidence="10">Sensitive to high expression protein 9, mitochondrial</fullName>
    </recommendedName>
</protein>
<name>A0A167RX38_CALVF</name>
<dbReference type="InterPro" id="IPR008839">
    <property type="entry name" value="MDM33_fungi"/>
</dbReference>
<keyword evidence="5 10" id="KW-1133">Transmembrane helix</keyword>
<reference evidence="11 12" key="1">
    <citation type="journal article" date="2016" name="Mol. Biol. Evol.">
        <title>Comparative Genomics of Early-Diverging Mushroom-Forming Fungi Provides Insights into the Origins of Lignocellulose Decay Capabilities.</title>
        <authorList>
            <person name="Nagy L.G."/>
            <person name="Riley R."/>
            <person name="Tritt A."/>
            <person name="Adam C."/>
            <person name="Daum C."/>
            <person name="Floudas D."/>
            <person name="Sun H."/>
            <person name="Yadav J.S."/>
            <person name="Pangilinan J."/>
            <person name="Larsson K.H."/>
            <person name="Matsuura K."/>
            <person name="Barry K."/>
            <person name="Labutti K."/>
            <person name="Kuo R."/>
            <person name="Ohm R.A."/>
            <person name="Bhattacharya S.S."/>
            <person name="Shirouzu T."/>
            <person name="Yoshinaga Y."/>
            <person name="Martin F.M."/>
            <person name="Grigoriev I.V."/>
            <person name="Hibbett D.S."/>
        </authorList>
    </citation>
    <scope>NUCLEOTIDE SEQUENCE [LARGE SCALE GENOMIC DNA]</scope>
    <source>
        <strain evidence="11 12">TUFC12733</strain>
    </source>
</reference>
<dbReference type="PANTHER" id="PTHR31961">
    <property type="entry name" value="SENSITIVE TO HIGH EXPRESSION PROTEIN 9, MITOCHONDRIAL"/>
    <property type="match status" value="1"/>
</dbReference>
<evidence type="ECO:0000256" key="6">
    <source>
        <dbReference type="ARBA" id="ARBA00023054"/>
    </source>
</evidence>
<feature type="transmembrane region" description="Helical" evidence="10">
    <location>
        <begin position="153"/>
        <end position="173"/>
    </location>
</feature>
<comment type="function">
    <text evidence="9">Required for the maintenance of the structure of the mitochondrial inner membrane. Involved in mitochondrial morphology. Causes growth arrest when highly overexpressed.</text>
</comment>
<keyword evidence="2 10" id="KW-0812">Transmembrane</keyword>
<keyword evidence="12" id="KW-1185">Reference proteome</keyword>
<evidence type="ECO:0000256" key="5">
    <source>
        <dbReference type="ARBA" id="ARBA00022989"/>
    </source>
</evidence>
<dbReference type="GO" id="GO:0005743">
    <property type="term" value="C:mitochondrial inner membrane"/>
    <property type="evidence" value="ECO:0007669"/>
    <property type="project" value="UniProtKB-SubCell"/>
</dbReference>
<gene>
    <name evidence="11" type="ORF">CALVIDRAFT_469443</name>
</gene>
<evidence type="ECO:0000256" key="3">
    <source>
        <dbReference type="ARBA" id="ARBA00022792"/>
    </source>
</evidence>
<evidence type="ECO:0000256" key="1">
    <source>
        <dbReference type="ARBA" id="ARBA00007472"/>
    </source>
</evidence>
<proteinExistence type="inferred from homology"/>
<dbReference type="Proteomes" id="UP000076738">
    <property type="component" value="Unassembled WGS sequence"/>
</dbReference>
<evidence type="ECO:0000256" key="2">
    <source>
        <dbReference type="ARBA" id="ARBA00022692"/>
    </source>
</evidence>
<dbReference type="EMBL" id="KV417267">
    <property type="protein sequence ID" value="KZP01370.1"/>
    <property type="molecule type" value="Genomic_DNA"/>
</dbReference>
<dbReference type="PANTHER" id="PTHR31961:SF3">
    <property type="entry name" value="SENSITIVE TO HIGH EXPRESSION PROTEIN 9, MITOCHONDRIAL"/>
    <property type="match status" value="1"/>
</dbReference>
<evidence type="ECO:0000256" key="9">
    <source>
        <dbReference type="ARBA" id="ARBA00024807"/>
    </source>
</evidence>
<feature type="non-terminal residue" evidence="11">
    <location>
        <position position="1"/>
    </location>
</feature>
<dbReference type="GO" id="GO:0007007">
    <property type="term" value="P:inner mitochondrial membrane organization"/>
    <property type="evidence" value="ECO:0007669"/>
    <property type="project" value="TreeGrafter"/>
</dbReference>
<evidence type="ECO:0000256" key="4">
    <source>
        <dbReference type="ARBA" id="ARBA00022946"/>
    </source>
</evidence>
<evidence type="ECO:0000256" key="8">
    <source>
        <dbReference type="ARBA" id="ARBA00023136"/>
    </source>
</evidence>
<keyword evidence="6" id="KW-0175">Coiled coil</keyword>
<evidence type="ECO:0000256" key="7">
    <source>
        <dbReference type="ARBA" id="ARBA00023128"/>
    </source>
</evidence>
<organism evidence="11 12">
    <name type="scientific">Calocera viscosa (strain TUFC12733)</name>
    <dbReference type="NCBI Taxonomy" id="1330018"/>
    <lineage>
        <taxon>Eukaryota</taxon>
        <taxon>Fungi</taxon>
        <taxon>Dikarya</taxon>
        <taxon>Basidiomycota</taxon>
        <taxon>Agaricomycotina</taxon>
        <taxon>Dacrymycetes</taxon>
        <taxon>Dacrymycetales</taxon>
        <taxon>Dacrymycetaceae</taxon>
        <taxon>Calocera</taxon>
    </lineage>
</organism>